<dbReference type="InterPro" id="IPR023213">
    <property type="entry name" value="CAT-like_dom_sf"/>
</dbReference>
<feature type="compositionally biased region" description="Low complexity" evidence="9">
    <location>
        <begin position="1330"/>
        <end position="1339"/>
    </location>
</feature>
<dbReference type="InterPro" id="IPR000873">
    <property type="entry name" value="AMP-dep_synth/lig_dom"/>
</dbReference>
<dbReference type="InterPro" id="IPR025110">
    <property type="entry name" value="AMP-bd_C"/>
</dbReference>
<feature type="region of interest" description="Disordered" evidence="9">
    <location>
        <begin position="83"/>
        <end position="117"/>
    </location>
</feature>
<dbReference type="InterPro" id="IPR042099">
    <property type="entry name" value="ANL_N_sf"/>
</dbReference>
<dbReference type="InterPro" id="IPR009081">
    <property type="entry name" value="PP-bd_ACP"/>
</dbReference>
<organism evidence="11 12">
    <name type="scientific">Streptomyces scabichelini</name>
    <dbReference type="NCBI Taxonomy" id="2711217"/>
    <lineage>
        <taxon>Bacteria</taxon>
        <taxon>Bacillati</taxon>
        <taxon>Actinomycetota</taxon>
        <taxon>Actinomycetes</taxon>
        <taxon>Kitasatosporales</taxon>
        <taxon>Streptomycetaceae</taxon>
        <taxon>Streptomyces</taxon>
    </lineage>
</organism>
<dbReference type="GO" id="GO:0017000">
    <property type="term" value="P:antibiotic biosynthetic process"/>
    <property type="evidence" value="ECO:0007669"/>
    <property type="project" value="UniProtKB-ARBA"/>
</dbReference>
<dbReference type="RefSeq" id="WP_165254912.1">
    <property type="nucleotide sequence ID" value="NZ_JAAKZY010000009.1"/>
</dbReference>
<name>A0A6G4UYY8_9ACTN</name>
<dbReference type="Gene3D" id="1.10.1200.10">
    <property type="entry name" value="ACP-like"/>
    <property type="match status" value="2"/>
</dbReference>
<dbReference type="InterPro" id="IPR010071">
    <property type="entry name" value="AA_adenyl_dom"/>
</dbReference>
<comment type="cofactor">
    <cofactor evidence="1">
        <name>pantetheine 4'-phosphate</name>
        <dbReference type="ChEBI" id="CHEBI:47942"/>
    </cofactor>
</comment>
<protein>
    <recommendedName>
        <fullName evidence="4">Phenyloxazoline synthase MbtB</fullName>
    </recommendedName>
    <alternativeName>
        <fullName evidence="8">Mycobactin synthetase protein B</fullName>
    </alternativeName>
</protein>
<accession>A0A6G4UYY8</accession>
<dbReference type="SUPFAM" id="SSF52777">
    <property type="entry name" value="CoA-dependent acyltransferases"/>
    <property type="match status" value="2"/>
</dbReference>
<evidence type="ECO:0000256" key="4">
    <source>
        <dbReference type="ARBA" id="ARBA00016743"/>
    </source>
</evidence>
<proteinExistence type="inferred from homology"/>
<dbReference type="GO" id="GO:0043041">
    <property type="term" value="P:amino acid activation for nonribosomal peptide biosynthetic process"/>
    <property type="evidence" value="ECO:0007669"/>
    <property type="project" value="TreeGrafter"/>
</dbReference>
<dbReference type="Gene3D" id="3.30.300.30">
    <property type="match status" value="1"/>
</dbReference>
<dbReference type="InterPro" id="IPR001242">
    <property type="entry name" value="Condensation_dom"/>
</dbReference>
<dbReference type="Pfam" id="PF00550">
    <property type="entry name" value="PP-binding"/>
    <property type="match status" value="2"/>
</dbReference>
<comment type="similarity">
    <text evidence="3">Belongs to the ATP-dependent AMP-binding enzyme family. MbtB subfamily.</text>
</comment>
<dbReference type="CDD" id="cd12114">
    <property type="entry name" value="A_NRPS_TlmIV_like"/>
    <property type="match status" value="1"/>
</dbReference>
<feature type="region of interest" description="Disordered" evidence="9">
    <location>
        <begin position="1323"/>
        <end position="1375"/>
    </location>
</feature>
<dbReference type="SUPFAM" id="SSF56801">
    <property type="entry name" value="Acetyl-CoA synthetase-like"/>
    <property type="match status" value="1"/>
</dbReference>
<dbReference type="SMART" id="SM00823">
    <property type="entry name" value="PKS_PP"/>
    <property type="match status" value="2"/>
</dbReference>
<dbReference type="InterPro" id="IPR045851">
    <property type="entry name" value="AMP-bd_C_sf"/>
</dbReference>
<dbReference type="GO" id="GO:0044550">
    <property type="term" value="P:secondary metabolite biosynthetic process"/>
    <property type="evidence" value="ECO:0007669"/>
    <property type="project" value="TreeGrafter"/>
</dbReference>
<dbReference type="Pfam" id="PF00668">
    <property type="entry name" value="Condensation"/>
    <property type="match status" value="1"/>
</dbReference>
<dbReference type="Gene3D" id="3.30.559.30">
    <property type="entry name" value="Nonribosomal peptide synthetase, condensation domain"/>
    <property type="match status" value="1"/>
</dbReference>
<evidence type="ECO:0000256" key="5">
    <source>
        <dbReference type="ARBA" id="ARBA00022450"/>
    </source>
</evidence>
<comment type="caution">
    <text evidence="11">The sequence shown here is derived from an EMBL/GenBank/DDBJ whole genome shotgun (WGS) entry which is preliminary data.</text>
</comment>
<evidence type="ECO:0000256" key="9">
    <source>
        <dbReference type="SAM" id="MobiDB-lite"/>
    </source>
</evidence>
<dbReference type="FunFam" id="3.30.559.10:FF:000023">
    <property type="entry name" value="Non-ribosomal peptide synthetase"/>
    <property type="match status" value="1"/>
</dbReference>
<dbReference type="InterPro" id="IPR036736">
    <property type="entry name" value="ACP-like_sf"/>
</dbReference>
<dbReference type="GO" id="GO:0016874">
    <property type="term" value="F:ligase activity"/>
    <property type="evidence" value="ECO:0007669"/>
    <property type="project" value="UniProtKB-KW"/>
</dbReference>
<evidence type="ECO:0000313" key="11">
    <source>
        <dbReference type="EMBL" id="NGO06992.1"/>
    </source>
</evidence>
<dbReference type="SUPFAM" id="SSF47336">
    <property type="entry name" value="ACP-like"/>
    <property type="match status" value="2"/>
</dbReference>
<dbReference type="Pfam" id="PF00501">
    <property type="entry name" value="AMP-binding"/>
    <property type="match status" value="1"/>
</dbReference>
<dbReference type="PROSITE" id="PS50075">
    <property type="entry name" value="CARRIER"/>
    <property type="match status" value="1"/>
</dbReference>
<dbReference type="CDD" id="cd19535">
    <property type="entry name" value="Cyc_NRPS"/>
    <property type="match status" value="1"/>
</dbReference>
<dbReference type="NCBIfam" id="TIGR01733">
    <property type="entry name" value="AA-adenyl-dom"/>
    <property type="match status" value="1"/>
</dbReference>
<dbReference type="Gene3D" id="3.40.50.12780">
    <property type="entry name" value="N-terminal domain of ligase-like"/>
    <property type="match status" value="1"/>
</dbReference>
<dbReference type="FunFam" id="3.40.50.12780:FF:000012">
    <property type="entry name" value="Non-ribosomal peptide synthetase"/>
    <property type="match status" value="1"/>
</dbReference>
<dbReference type="EMBL" id="JAAKZY010000009">
    <property type="protein sequence ID" value="NGO06992.1"/>
    <property type="molecule type" value="Genomic_DNA"/>
</dbReference>
<keyword evidence="7" id="KW-0436">Ligase</keyword>
<dbReference type="Gene3D" id="3.30.559.10">
    <property type="entry name" value="Chloramphenicol acetyltransferase-like domain"/>
    <property type="match status" value="1"/>
</dbReference>
<gene>
    <name evidence="11" type="ORF">G5C60_04815</name>
</gene>
<feature type="region of interest" description="Disordered" evidence="9">
    <location>
        <begin position="1090"/>
        <end position="1124"/>
    </location>
</feature>
<evidence type="ECO:0000256" key="2">
    <source>
        <dbReference type="ARBA" id="ARBA00005102"/>
    </source>
</evidence>
<dbReference type="Proteomes" id="UP000472335">
    <property type="component" value="Unassembled WGS sequence"/>
</dbReference>
<evidence type="ECO:0000256" key="1">
    <source>
        <dbReference type="ARBA" id="ARBA00001957"/>
    </source>
</evidence>
<dbReference type="PANTHER" id="PTHR45527:SF10">
    <property type="entry name" value="PYOCHELIN SYNTHASE PCHF"/>
    <property type="match status" value="1"/>
</dbReference>
<evidence type="ECO:0000256" key="3">
    <source>
        <dbReference type="ARBA" id="ARBA00007380"/>
    </source>
</evidence>
<keyword evidence="5" id="KW-0596">Phosphopantetheine</keyword>
<dbReference type="InterPro" id="IPR020806">
    <property type="entry name" value="PKS_PP-bd"/>
</dbReference>
<dbReference type="GO" id="GO:0031177">
    <property type="term" value="F:phosphopantetheine binding"/>
    <property type="evidence" value="ECO:0007669"/>
    <property type="project" value="InterPro"/>
</dbReference>
<evidence type="ECO:0000256" key="8">
    <source>
        <dbReference type="ARBA" id="ARBA00033440"/>
    </source>
</evidence>
<keyword evidence="12" id="KW-1185">Reference proteome</keyword>
<feature type="domain" description="Carrier" evidence="10">
    <location>
        <begin position="8"/>
        <end position="82"/>
    </location>
</feature>
<dbReference type="GO" id="GO:0000036">
    <property type="term" value="F:acyl carrier activity"/>
    <property type="evidence" value="ECO:0007669"/>
    <property type="project" value="TreeGrafter"/>
</dbReference>
<comment type="pathway">
    <text evidence="2">Siderophore biosynthesis; mycobactin biosynthesis.</text>
</comment>
<evidence type="ECO:0000313" key="12">
    <source>
        <dbReference type="Proteomes" id="UP000472335"/>
    </source>
</evidence>
<evidence type="ECO:0000259" key="10">
    <source>
        <dbReference type="PROSITE" id="PS50075"/>
    </source>
</evidence>
<evidence type="ECO:0000256" key="6">
    <source>
        <dbReference type="ARBA" id="ARBA00022553"/>
    </source>
</evidence>
<dbReference type="PANTHER" id="PTHR45527">
    <property type="entry name" value="NONRIBOSOMAL PEPTIDE SYNTHETASE"/>
    <property type="match status" value="1"/>
</dbReference>
<reference evidence="11 12" key="1">
    <citation type="submission" date="2020-02" db="EMBL/GenBank/DDBJ databases">
        <title>Whole-genome analyses of novel actinobacteria.</title>
        <authorList>
            <person name="Sahin N."/>
            <person name="Gencbay T."/>
        </authorList>
    </citation>
    <scope>NUCLEOTIDE SEQUENCE [LARGE SCALE GENOMIC DNA]</scope>
    <source>
        <strain evidence="11 12">HC44</strain>
    </source>
</reference>
<dbReference type="InterPro" id="IPR057737">
    <property type="entry name" value="Condensation_MtbB-like"/>
</dbReference>
<sequence length="1375" mass="146803">MSQLVPAEDVLASTIECIGEVLGMQSDLITPDTPLSALGLESFTAVRLRRRIRERTDADLPLTTFLDGATAQDIANRLAAEVEEAPAQEQAGRQEERAARCDTQADASDGIPQVDGGPFPLTPIQASYFVGRQEGLPLGGVATFYYYEYDRVAEDPLSDLGRLEAAWNRLIEHHPMLRMTVDERGRQRILADVGPYRIGTTDLRDASPEDAHLALSRLRHERSHQVRPTGTWPLFDIHAALLPDGRTRLHVGVDVLITDLAGWMLLMRQWGRLVIDPTAQLPVPETDFARMQRARTTDPEWAARRTRDRAYWSERAPRLPDAPRLPVLRDAEDTTPPRFVRNAATLDAPTWAAVRARSAEFGVTPTATLLAAFAALLGRWGAGDRICLNTTLFDRPETSGEAADAVGDFTTTALVGTPPFTPGRWEGFAGYAAEVNRCFWEDLDHRSVSGVEVLRDLVPGPGSDPAAPAPRYPVVFTSGVGLGGENEPPAAWIGEEVYGISQTPQVLLDHIVWDEGGRLRLAWDSVEGAFPDGYVQALLDAHVRLLRRLAESAAWRDPALGWDPTFRPEEPLDVAPFPDAGPLLHSPVQEAARRYPQRPALHGASGAVTHGRLAENAAATAALLTAHQAGPGDLVAVACEKGVAQVTAVLGVSAAGAGYLPIEPSWPDARVAAVCERAGVRHALVGRGVKIAWPPGVTVHRLTAAGKPAGRAVSDDLVASKTPSPDDLAYTIFTSGSTGSPKGVEIQHRAARTTIDDIVDRFGIGADDRVLALSALSFDLSVFDIYGVLGAGGSLVLPDPARQRDPQHWLELAGRHGVTVWNTAPALLEMLVEYAEMEPEAAAEALRTLRLVMLSGDWIPLTLPERLRRLAPQAEFMSLGGATEASIWSITYPVERTDPGWHSIPYGRALRGQSFHVLDEQGAPCPVGEAGELFIGGDGLARGYIGDPVQTAERFAIHPVLGQRLYRTGDLGRWTVDGTIEFLGRADRQVKIRGHRIELGEIESVLGRHPGVRQCVASSVRGPDGRPRLVAHLSPKGTAQVPSPEELAAALRERLPEYMIPSRFVVLDQLPVTANGKIDHAALTSPYREQGVVSDGRSEASEPGEPVVAAEPKSAPDMPSDETGTGWAAAALDEAAALGLEAAIVLRPGLLPPDQALEATAHWLRRVQRLAGSSRVEPRLAAGGLAEIVHRPTAPGTAVGGPVPAPGATASIALTDPVRNAAASIAPVDPVRDATVSVPPVAHHADPVRDRAVLDEVTSVFADLTGSPVQADSTFAALGATSLTLVLAHRRLCQGIAPSLALADMFAHAGVGSLAARISELHRKTPDPQPGTAAPPTGGRPRHTAPSEAGTADLVPQTRRASRVAARALARETAG</sequence>
<keyword evidence="6" id="KW-0597">Phosphoprotein</keyword>
<dbReference type="Pfam" id="PF13193">
    <property type="entry name" value="AMP-binding_C"/>
    <property type="match status" value="1"/>
</dbReference>
<dbReference type="GO" id="GO:0005737">
    <property type="term" value="C:cytoplasm"/>
    <property type="evidence" value="ECO:0007669"/>
    <property type="project" value="TreeGrafter"/>
</dbReference>
<evidence type="ECO:0000256" key="7">
    <source>
        <dbReference type="ARBA" id="ARBA00022598"/>
    </source>
</evidence>